<dbReference type="Pfam" id="PF13649">
    <property type="entry name" value="Methyltransf_25"/>
    <property type="match status" value="1"/>
</dbReference>
<proteinExistence type="predicted"/>
<dbReference type="InterPro" id="IPR041698">
    <property type="entry name" value="Methyltransf_25"/>
</dbReference>
<comment type="caution">
    <text evidence="3">The sequence shown here is derived from an EMBL/GenBank/DDBJ whole genome shotgun (WGS) entry which is preliminary data.</text>
</comment>
<dbReference type="CDD" id="cd02440">
    <property type="entry name" value="AdoMet_MTases"/>
    <property type="match status" value="1"/>
</dbReference>
<dbReference type="OrthoDB" id="9808140at2"/>
<feature type="domain" description="Methyltransferase" evidence="2">
    <location>
        <begin position="48"/>
        <end position="146"/>
    </location>
</feature>
<keyword evidence="3" id="KW-0489">Methyltransferase</keyword>
<dbReference type="GO" id="GO:0032259">
    <property type="term" value="P:methylation"/>
    <property type="evidence" value="ECO:0007669"/>
    <property type="project" value="UniProtKB-KW"/>
</dbReference>
<dbReference type="GO" id="GO:0008168">
    <property type="term" value="F:methyltransferase activity"/>
    <property type="evidence" value="ECO:0007669"/>
    <property type="project" value="UniProtKB-KW"/>
</dbReference>
<protein>
    <submittedName>
        <fullName evidence="3">Methyltransferase type 11</fullName>
    </submittedName>
</protein>
<dbReference type="STRING" id="1778.A9W97_02235"/>
<name>A0A0Q2XC95_MYCGO</name>
<accession>A0A0Q2XC95</accession>
<dbReference type="SUPFAM" id="SSF53335">
    <property type="entry name" value="S-adenosyl-L-methionine-dependent methyltransferases"/>
    <property type="match status" value="1"/>
</dbReference>
<gene>
    <name evidence="3" type="ORF">AO501_16575</name>
</gene>
<dbReference type="EMBL" id="LKTM01000146">
    <property type="protein sequence ID" value="KQH78868.1"/>
    <property type="molecule type" value="Genomic_DNA"/>
</dbReference>
<organism evidence="3 4">
    <name type="scientific">Mycobacterium gordonae</name>
    <dbReference type="NCBI Taxonomy" id="1778"/>
    <lineage>
        <taxon>Bacteria</taxon>
        <taxon>Bacillati</taxon>
        <taxon>Actinomycetota</taxon>
        <taxon>Actinomycetes</taxon>
        <taxon>Mycobacteriales</taxon>
        <taxon>Mycobacteriaceae</taxon>
        <taxon>Mycobacterium</taxon>
    </lineage>
</organism>
<dbReference type="RefSeq" id="WP_055578208.1">
    <property type="nucleotide sequence ID" value="NZ_LKTM01000146.1"/>
</dbReference>
<keyword evidence="1 3" id="KW-0808">Transferase</keyword>
<dbReference type="InterPro" id="IPR029063">
    <property type="entry name" value="SAM-dependent_MTases_sf"/>
</dbReference>
<evidence type="ECO:0000313" key="4">
    <source>
        <dbReference type="Proteomes" id="UP000051677"/>
    </source>
</evidence>
<evidence type="ECO:0000256" key="1">
    <source>
        <dbReference type="ARBA" id="ARBA00022679"/>
    </source>
</evidence>
<reference evidence="3 4" key="1">
    <citation type="submission" date="2015-10" db="EMBL/GenBank/DDBJ databases">
        <title>Mycobacterium gordonae draft genome assembly.</title>
        <authorList>
            <person name="Ustinova V."/>
            <person name="Smirnova T."/>
            <person name="Blagodatskikh K."/>
            <person name="Varlamov D."/>
            <person name="Larionova E."/>
            <person name="Chernousova L."/>
        </authorList>
    </citation>
    <scope>NUCLEOTIDE SEQUENCE [LARGE SCALE GENOMIC DNA]</scope>
    <source>
        <strain evidence="3 4">CTRI 14-8773</strain>
    </source>
</reference>
<evidence type="ECO:0000259" key="2">
    <source>
        <dbReference type="Pfam" id="PF13649"/>
    </source>
</evidence>
<sequence>MSAQSFTPAAGDPKYTKYYDTVIALLTREARWRSAAIARLDLKPDDVVVDIGCGTASLAIRMKQSQPGARVVGVDPDPQVLAIARDKVHQAGAEVEFVQAMGDRAVELIGPGIADKVVSSLVLHQCPVPMKKAIIGNMFALLRPGGQLLIADFGVQRDALMRLGFRIVQFADGKQDTQPNADGILPGLIEQAGFANVSEVSAIRTVSGSISLYVATRPVPGGPTTR</sequence>
<dbReference type="PANTHER" id="PTHR43861">
    <property type="entry name" value="TRANS-ACONITATE 2-METHYLTRANSFERASE-RELATED"/>
    <property type="match status" value="1"/>
</dbReference>
<dbReference type="AlphaFoldDB" id="A0A0Q2XC95"/>
<dbReference type="Proteomes" id="UP000051677">
    <property type="component" value="Unassembled WGS sequence"/>
</dbReference>
<evidence type="ECO:0000313" key="3">
    <source>
        <dbReference type="EMBL" id="KQH78868.1"/>
    </source>
</evidence>
<dbReference type="Gene3D" id="3.40.50.150">
    <property type="entry name" value="Vaccinia Virus protein VP39"/>
    <property type="match status" value="1"/>
</dbReference>